<comment type="caution">
    <text evidence="4">The sequence shown here is derived from an EMBL/GenBank/DDBJ whole genome shotgun (WGS) entry which is preliminary data.</text>
</comment>
<keyword evidence="1" id="KW-0597">Phosphoprotein</keyword>
<dbReference type="InterPro" id="IPR011006">
    <property type="entry name" value="CheY-like_superfamily"/>
</dbReference>
<evidence type="ECO:0000256" key="1">
    <source>
        <dbReference type="PROSITE-ProRule" id="PRU00169"/>
    </source>
</evidence>
<evidence type="ECO:0000259" key="3">
    <source>
        <dbReference type="PROSITE" id="PS50110"/>
    </source>
</evidence>
<dbReference type="Gene3D" id="3.40.50.2300">
    <property type="match status" value="1"/>
</dbReference>
<feature type="region of interest" description="Disordered" evidence="2">
    <location>
        <begin position="55"/>
        <end position="96"/>
    </location>
</feature>
<name>A0ABW3MKN6_9PSEU</name>
<organism evidence="4 5">
    <name type="scientific">Kibdelosporangium lantanae</name>
    <dbReference type="NCBI Taxonomy" id="1497396"/>
    <lineage>
        <taxon>Bacteria</taxon>
        <taxon>Bacillati</taxon>
        <taxon>Actinomycetota</taxon>
        <taxon>Actinomycetes</taxon>
        <taxon>Pseudonocardiales</taxon>
        <taxon>Pseudonocardiaceae</taxon>
        <taxon>Kibdelosporangium</taxon>
    </lineage>
</organism>
<evidence type="ECO:0000313" key="4">
    <source>
        <dbReference type="EMBL" id="MFD1050602.1"/>
    </source>
</evidence>
<feature type="non-terminal residue" evidence="4">
    <location>
        <position position="96"/>
    </location>
</feature>
<accession>A0ABW3MKN6</accession>
<dbReference type="Proteomes" id="UP001597045">
    <property type="component" value="Unassembled WGS sequence"/>
</dbReference>
<feature type="compositionally biased region" description="Low complexity" evidence="2">
    <location>
        <begin position="58"/>
        <end position="96"/>
    </location>
</feature>
<sequence length="96" mass="10366">MRVVLGEDLVLLRDGLIRMLSAYDFEVVEAVDNGPSLLNALVTHKPDVAVVDVRMPPRSRTTRSVSRTLSTGWTSTRSSRTSARTTSASTSSSANS</sequence>
<dbReference type="PROSITE" id="PS50110">
    <property type="entry name" value="RESPONSE_REGULATORY"/>
    <property type="match status" value="1"/>
</dbReference>
<gene>
    <name evidence="4" type="ORF">ACFQ1S_36285</name>
</gene>
<feature type="domain" description="Response regulatory" evidence="3">
    <location>
        <begin position="2"/>
        <end position="96"/>
    </location>
</feature>
<evidence type="ECO:0000313" key="5">
    <source>
        <dbReference type="Proteomes" id="UP001597045"/>
    </source>
</evidence>
<dbReference type="SUPFAM" id="SSF52172">
    <property type="entry name" value="CheY-like"/>
    <property type="match status" value="1"/>
</dbReference>
<keyword evidence="5" id="KW-1185">Reference proteome</keyword>
<reference evidence="5" key="1">
    <citation type="journal article" date="2019" name="Int. J. Syst. Evol. Microbiol.">
        <title>The Global Catalogue of Microorganisms (GCM) 10K type strain sequencing project: providing services to taxonomists for standard genome sequencing and annotation.</title>
        <authorList>
            <consortium name="The Broad Institute Genomics Platform"/>
            <consortium name="The Broad Institute Genome Sequencing Center for Infectious Disease"/>
            <person name="Wu L."/>
            <person name="Ma J."/>
        </authorList>
    </citation>
    <scope>NUCLEOTIDE SEQUENCE [LARGE SCALE GENOMIC DNA]</scope>
    <source>
        <strain evidence="5">JCM 31486</strain>
    </source>
</reference>
<dbReference type="EMBL" id="JBHTIS010002960">
    <property type="protein sequence ID" value="MFD1050602.1"/>
    <property type="molecule type" value="Genomic_DNA"/>
</dbReference>
<protein>
    <submittedName>
        <fullName evidence="4">Response regulator transcription factor</fullName>
    </submittedName>
</protein>
<feature type="modified residue" description="4-aspartylphosphate" evidence="1">
    <location>
        <position position="52"/>
    </location>
</feature>
<proteinExistence type="predicted"/>
<evidence type="ECO:0000256" key="2">
    <source>
        <dbReference type="SAM" id="MobiDB-lite"/>
    </source>
</evidence>
<dbReference type="InterPro" id="IPR001789">
    <property type="entry name" value="Sig_transdc_resp-reg_receiver"/>
</dbReference>